<protein>
    <submittedName>
        <fullName evidence="1">Uncharacterized protein</fullName>
    </submittedName>
</protein>
<dbReference type="AlphaFoldDB" id="A0AAV7WVH8"/>
<gene>
    <name evidence="1" type="ORF">NDU88_004308</name>
</gene>
<dbReference type="EMBL" id="JANPWB010000001">
    <property type="protein sequence ID" value="KAJ1216707.1"/>
    <property type="molecule type" value="Genomic_DNA"/>
</dbReference>
<dbReference type="Proteomes" id="UP001066276">
    <property type="component" value="Chromosome 1_1"/>
</dbReference>
<sequence length="141" mass="15357">MTLALGQRVSLGRWPHSRCGVRVSAGRGGRYLGRGSTPAAFLLESLEKPNLVSGLAATRCCVRSAHHFWRRFLWGTRRRPGQAVGFRFQVIEAPWGAPACALFSPMYRGSPSGAPWSRVVSLQSVVGPLSSPIVRSREGPE</sequence>
<name>A0AAV7WVH8_PLEWA</name>
<reference evidence="1" key="1">
    <citation type="journal article" date="2022" name="bioRxiv">
        <title>Sequencing and chromosome-scale assembly of the giantPleurodeles waltlgenome.</title>
        <authorList>
            <person name="Brown T."/>
            <person name="Elewa A."/>
            <person name="Iarovenko S."/>
            <person name="Subramanian E."/>
            <person name="Araus A.J."/>
            <person name="Petzold A."/>
            <person name="Susuki M."/>
            <person name="Suzuki K.-i.T."/>
            <person name="Hayashi T."/>
            <person name="Toyoda A."/>
            <person name="Oliveira C."/>
            <person name="Osipova E."/>
            <person name="Leigh N.D."/>
            <person name="Simon A."/>
            <person name="Yun M.H."/>
        </authorList>
    </citation>
    <scope>NUCLEOTIDE SEQUENCE</scope>
    <source>
        <strain evidence="1">20211129_DDA</strain>
        <tissue evidence="1">Liver</tissue>
    </source>
</reference>
<evidence type="ECO:0000313" key="2">
    <source>
        <dbReference type="Proteomes" id="UP001066276"/>
    </source>
</evidence>
<comment type="caution">
    <text evidence="1">The sequence shown here is derived from an EMBL/GenBank/DDBJ whole genome shotgun (WGS) entry which is preliminary data.</text>
</comment>
<evidence type="ECO:0000313" key="1">
    <source>
        <dbReference type="EMBL" id="KAJ1216707.1"/>
    </source>
</evidence>
<keyword evidence="2" id="KW-1185">Reference proteome</keyword>
<proteinExistence type="predicted"/>
<accession>A0AAV7WVH8</accession>
<organism evidence="1 2">
    <name type="scientific">Pleurodeles waltl</name>
    <name type="common">Iberian ribbed newt</name>
    <dbReference type="NCBI Taxonomy" id="8319"/>
    <lineage>
        <taxon>Eukaryota</taxon>
        <taxon>Metazoa</taxon>
        <taxon>Chordata</taxon>
        <taxon>Craniata</taxon>
        <taxon>Vertebrata</taxon>
        <taxon>Euteleostomi</taxon>
        <taxon>Amphibia</taxon>
        <taxon>Batrachia</taxon>
        <taxon>Caudata</taxon>
        <taxon>Salamandroidea</taxon>
        <taxon>Salamandridae</taxon>
        <taxon>Pleurodelinae</taxon>
        <taxon>Pleurodeles</taxon>
    </lineage>
</organism>